<sequence>MKDALQLLDLPDELILMIMKKVNPQVLFLCSMIDIGNHRLEQLAFDRCHSVDLSFDFYQAPHQSLMKQFYSHLMPRISHNIRSLTILLKHISSIRTFVEDNCDGALPNLTHLKILLGANRAKTGIPYTIGCSQMFWFEKRCKPLFSFVPQYFVLPDYSYGKEVATLCRSSLLRSVQSFELDDNCVLAKTLGDDELRFHQLTRLTHIRISFWNFDECIHLLNQLGSQLHSFIVTIGQVSDYNPYVPTKILLISCPHLKQMSITIYHNFNNYERCLSLVQCLSNIEYLTLLLAIGRGNTQPSYFIDGFFLERNILPYMPHLRQFHYHIRSILKNASRITIDKIRQSFVKHEQPFDCAVDYFKNNYGQCQIYSLPFIGTRLDFISNRFPLLDINNTFSNVTTLLLFDDIKPFERIFFERLARALPRLKTLEIINQLEQQEKTAAASINSNIDFTHLAVLILYDIHINYAEQIFYQSHLPALIELAIDKDILLTIIDQNQQQAKDNCSRVNRLLTSKPSYESRHAIRNFFPLAIYVKHFGESKQ</sequence>
<dbReference type="Proteomes" id="UP000663877">
    <property type="component" value="Unassembled WGS sequence"/>
</dbReference>
<accession>A0A813X975</accession>
<comment type="caution">
    <text evidence="1">The sequence shown here is derived from an EMBL/GenBank/DDBJ whole genome shotgun (WGS) entry which is preliminary data.</text>
</comment>
<keyword evidence="3" id="KW-1185">Reference proteome</keyword>
<name>A0A813X975_9BILA</name>
<proteinExistence type="predicted"/>
<dbReference type="Proteomes" id="UP000663832">
    <property type="component" value="Unassembled WGS sequence"/>
</dbReference>
<evidence type="ECO:0008006" key="5">
    <source>
        <dbReference type="Google" id="ProtNLM"/>
    </source>
</evidence>
<dbReference type="OrthoDB" id="10036502at2759"/>
<dbReference type="EMBL" id="CAJNOI010000026">
    <property type="protein sequence ID" value="CAF0863536.1"/>
    <property type="molecule type" value="Genomic_DNA"/>
</dbReference>
<protein>
    <recommendedName>
        <fullName evidence="5">F-box domain-containing protein</fullName>
    </recommendedName>
</protein>
<dbReference type="EMBL" id="CAJNOM010000806">
    <property type="protein sequence ID" value="CAF1565367.1"/>
    <property type="molecule type" value="Genomic_DNA"/>
</dbReference>
<dbReference type="AlphaFoldDB" id="A0A813X975"/>
<organism evidence="1 4">
    <name type="scientific">Adineta steineri</name>
    <dbReference type="NCBI Taxonomy" id="433720"/>
    <lineage>
        <taxon>Eukaryota</taxon>
        <taxon>Metazoa</taxon>
        <taxon>Spiralia</taxon>
        <taxon>Gnathifera</taxon>
        <taxon>Rotifera</taxon>
        <taxon>Eurotatoria</taxon>
        <taxon>Bdelloidea</taxon>
        <taxon>Adinetida</taxon>
        <taxon>Adinetidae</taxon>
        <taxon>Adineta</taxon>
    </lineage>
</organism>
<evidence type="ECO:0000313" key="4">
    <source>
        <dbReference type="Proteomes" id="UP000663877"/>
    </source>
</evidence>
<evidence type="ECO:0000313" key="3">
    <source>
        <dbReference type="Proteomes" id="UP000663832"/>
    </source>
</evidence>
<reference evidence="1" key="1">
    <citation type="submission" date="2021-02" db="EMBL/GenBank/DDBJ databases">
        <authorList>
            <person name="Nowell W R."/>
        </authorList>
    </citation>
    <scope>NUCLEOTIDE SEQUENCE</scope>
</reference>
<evidence type="ECO:0000313" key="2">
    <source>
        <dbReference type="EMBL" id="CAF1565367.1"/>
    </source>
</evidence>
<gene>
    <name evidence="1" type="ORF">BJG266_LOCUS8512</name>
    <name evidence="2" type="ORF">QVE165_LOCUS48296</name>
</gene>
<evidence type="ECO:0000313" key="1">
    <source>
        <dbReference type="EMBL" id="CAF0863536.1"/>
    </source>
</evidence>